<dbReference type="Proteomes" id="UP000054279">
    <property type="component" value="Unassembled WGS sequence"/>
</dbReference>
<keyword evidence="2" id="KW-1185">Reference proteome</keyword>
<feature type="non-terminal residue" evidence="1">
    <location>
        <position position="93"/>
    </location>
</feature>
<proteinExistence type="predicted"/>
<gene>
    <name evidence="1" type="ORF">M422DRAFT_94529</name>
</gene>
<accession>A0A0C9VXT8</accession>
<dbReference type="HOGENOM" id="CLU_119163_1_0_1"/>
<organism evidence="1 2">
    <name type="scientific">Sphaerobolus stellatus (strain SS14)</name>
    <dbReference type="NCBI Taxonomy" id="990650"/>
    <lineage>
        <taxon>Eukaryota</taxon>
        <taxon>Fungi</taxon>
        <taxon>Dikarya</taxon>
        <taxon>Basidiomycota</taxon>
        <taxon>Agaricomycotina</taxon>
        <taxon>Agaricomycetes</taxon>
        <taxon>Phallomycetidae</taxon>
        <taxon>Geastrales</taxon>
        <taxon>Sphaerobolaceae</taxon>
        <taxon>Sphaerobolus</taxon>
    </lineage>
</organism>
<dbReference type="EMBL" id="KN837121">
    <property type="protein sequence ID" value="KIJ43755.1"/>
    <property type="molecule type" value="Genomic_DNA"/>
</dbReference>
<evidence type="ECO:0000313" key="2">
    <source>
        <dbReference type="Proteomes" id="UP000054279"/>
    </source>
</evidence>
<reference evidence="1 2" key="1">
    <citation type="submission" date="2014-06" db="EMBL/GenBank/DDBJ databases">
        <title>Evolutionary Origins and Diversification of the Mycorrhizal Mutualists.</title>
        <authorList>
            <consortium name="DOE Joint Genome Institute"/>
            <consortium name="Mycorrhizal Genomics Consortium"/>
            <person name="Kohler A."/>
            <person name="Kuo A."/>
            <person name="Nagy L.G."/>
            <person name="Floudas D."/>
            <person name="Copeland A."/>
            <person name="Barry K.W."/>
            <person name="Cichocki N."/>
            <person name="Veneault-Fourrey C."/>
            <person name="LaButti K."/>
            <person name="Lindquist E.A."/>
            <person name="Lipzen A."/>
            <person name="Lundell T."/>
            <person name="Morin E."/>
            <person name="Murat C."/>
            <person name="Riley R."/>
            <person name="Ohm R."/>
            <person name="Sun H."/>
            <person name="Tunlid A."/>
            <person name="Henrissat B."/>
            <person name="Grigoriev I.V."/>
            <person name="Hibbett D.S."/>
            <person name="Martin F."/>
        </authorList>
    </citation>
    <scope>NUCLEOTIDE SEQUENCE [LARGE SCALE GENOMIC DNA]</scope>
    <source>
        <strain evidence="1 2">SS14</strain>
    </source>
</reference>
<protein>
    <submittedName>
        <fullName evidence="1">Uncharacterized protein</fullName>
    </submittedName>
</protein>
<feature type="non-terminal residue" evidence="1">
    <location>
        <position position="1"/>
    </location>
</feature>
<dbReference type="AlphaFoldDB" id="A0A0C9VXT8"/>
<name>A0A0C9VXT8_SPHS4</name>
<evidence type="ECO:0000313" key="1">
    <source>
        <dbReference type="EMBL" id="KIJ43755.1"/>
    </source>
</evidence>
<sequence length="93" mass="10529">IEVGPDLTEGQQDRVMALVRVFADTFALSLAEVIPVDFMKHKLHVNPTATLPTKVHQRPITGAQRDWYDKVLDDMEKAEIIQRVPADFIKCLS</sequence>
<dbReference type="OrthoDB" id="3363652at2759"/>